<evidence type="ECO:0000256" key="1">
    <source>
        <dbReference type="SAM" id="MobiDB-lite"/>
    </source>
</evidence>
<evidence type="ECO:0000313" key="2">
    <source>
        <dbReference type="EMBL" id="KAF5368546.1"/>
    </source>
</evidence>
<evidence type="ECO:0000313" key="3">
    <source>
        <dbReference type="Proteomes" id="UP000559256"/>
    </source>
</evidence>
<feature type="compositionally biased region" description="Polar residues" evidence="1">
    <location>
        <begin position="26"/>
        <end position="35"/>
    </location>
</feature>
<proteinExistence type="predicted"/>
<feature type="region of interest" description="Disordered" evidence="1">
    <location>
        <begin position="125"/>
        <end position="185"/>
    </location>
</feature>
<gene>
    <name evidence="2" type="ORF">D9758_002232</name>
</gene>
<dbReference type="Proteomes" id="UP000559256">
    <property type="component" value="Unassembled WGS sequence"/>
</dbReference>
<dbReference type="AlphaFoldDB" id="A0A8H5GPC9"/>
<comment type="caution">
    <text evidence="2">The sequence shown here is derived from an EMBL/GenBank/DDBJ whole genome shotgun (WGS) entry which is preliminary data.</text>
</comment>
<feature type="compositionally biased region" description="Basic and acidic residues" evidence="1">
    <location>
        <begin position="46"/>
        <end position="60"/>
    </location>
</feature>
<keyword evidence="3" id="KW-1185">Reference proteome</keyword>
<feature type="compositionally biased region" description="Polar residues" evidence="1">
    <location>
        <begin position="170"/>
        <end position="184"/>
    </location>
</feature>
<accession>A0A8H5GPC9</accession>
<reference evidence="2 3" key="1">
    <citation type="journal article" date="2020" name="ISME J.">
        <title>Uncovering the hidden diversity of litter-decomposition mechanisms in mushroom-forming fungi.</title>
        <authorList>
            <person name="Floudas D."/>
            <person name="Bentzer J."/>
            <person name="Ahren D."/>
            <person name="Johansson T."/>
            <person name="Persson P."/>
            <person name="Tunlid A."/>
        </authorList>
    </citation>
    <scope>NUCLEOTIDE SEQUENCE [LARGE SCALE GENOMIC DNA]</scope>
    <source>
        <strain evidence="2 3">CBS 291.85</strain>
    </source>
</reference>
<organism evidence="2 3">
    <name type="scientific">Tetrapyrgos nigripes</name>
    <dbReference type="NCBI Taxonomy" id="182062"/>
    <lineage>
        <taxon>Eukaryota</taxon>
        <taxon>Fungi</taxon>
        <taxon>Dikarya</taxon>
        <taxon>Basidiomycota</taxon>
        <taxon>Agaricomycotina</taxon>
        <taxon>Agaricomycetes</taxon>
        <taxon>Agaricomycetidae</taxon>
        <taxon>Agaricales</taxon>
        <taxon>Marasmiineae</taxon>
        <taxon>Marasmiaceae</taxon>
        <taxon>Tetrapyrgos</taxon>
    </lineage>
</organism>
<protein>
    <submittedName>
        <fullName evidence="2">Uncharacterized protein</fullName>
    </submittedName>
</protein>
<name>A0A8H5GPC9_9AGAR</name>
<feature type="compositionally biased region" description="Low complexity" evidence="1">
    <location>
        <begin position="141"/>
        <end position="159"/>
    </location>
</feature>
<sequence>MNSENDSDLHKTISQRIRSNQRKRNPSTNENTKAVTVNVVDDDGPPESRRAKNRRVNPEKLAERLGPDLVREMEVYIQSGAMMPNFAIRKELQERYQVDRRHLYDYFHARGLRVAKEDRHCNLARSRQAKAKAKAVKEASRTSSVTPSPLPPSSASQLPKKQDEIPSPQAHISTPSANTSSMDTCNKEDQSFAFKTPYFSGESMSLPHGQLPVFPAMGEFQNHNVYPYSFGQVYDGYLQPTTSYHEMSLAHNPFPLGYSDMDIDPARSFLAGTELNFDIYYWSEGI</sequence>
<feature type="region of interest" description="Disordered" evidence="1">
    <location>
        <begin position="1"/>
        <end position="60"/>
    </location>
</feature>
<dbReference type="EMBL" id="JAACJM010000015">
    <property type="protein sequence ID" value="KAF5368546.1"/>
    <property type="molecule type" value="Genomic_DNA"/>
</dbReference>
<dbReference type="OrthoDB" id="3038119at2759"/>